<reference evidence="2 3" key="1">
    <citation type="submission" date="2024-06" db="EMBL/GenBank/DDBJ databases">
        <title>Genomic Encyclopedia of Type Strains, Phase IV (KMG-IV): sequencing the most valuable type-strain genomes for metagenomic binning, comparative biology and taxonomic classification.</title>
        <authorList>
            <person name="Goeker M."/>
        </authorList>
    </citation>
    <scope>NUCLEOTIDE SEQUENCE [LARGE SCALE GENOMIC DNA]</scope>
    <source>
        <strain evidence="2 3">DSM 17809</strain>
    </source>
</reference>
<evidence type="ECO:0000313" key="3">
    <source>
        <dbReference type="Proteomes" id="UP001549110"/>
    </source>
</evidence>
<sequence length="60" mass="6327">MPDPGTRPSDQARNRDEDLKPGRPPRPATEPPGAEGSSATSKTRTDPATGEPHKKPPTPS</sequence>
<gene>
    <name evidence="2" type="ORF">ABID41_002991</name>
</gene>
<dbReference type="RefSeq" id="WP_354297922.1">
    <property type="nucleotide sequence ID" value="NZ_JBEPLU010000002.1"/>
</dbReference>
<evidence type="ECO:0000313" key="2">
    <source>
        <dbReference type="EMBL" id="MET3527873.1"/>
    </source>
</evidence>
<dbReference type="Proteomes" id="UP001549110">
    <property type="component" value="Unassembled WGS sequence"/>
</dbReference>
<evidence type="ECO:0000256" key="1">
    <source>
        <dbReference type="SAM" id="MobiDB-lite"/>
    </source>
</evidence>
<organism evidence="2 3">
    <name type="scientific">Phenylobacterium koreense</name>
    <dbReference type="NCBI Taxonomy" id="266125"/>
    <lineage>
        <taxon>Bacteria</taxon>
        <taxon>Pseudomonadati</taxon>
        <taxon>Pseudomonadota</taxon>
        <taxon>Alphaproteobacteria</taxon>
        <taxon>Caulobacterales</taxon>
        <taxon>Caulobacteraceae</taxon>
        <taxon>Phenylobacterium</taxon>
    </lineage>
</organism>
<protein>
    <submittedName>
        <fullName evidence="2">Uncharacterized protein</fullName>
    </submittedName>
</protein>
<feature type="compositionally biased region" description="Basic and acidic residues" evidence="1">
    <location>
        <begin position="10"/>
        <end position="21"/>
    </location>
</feature>
<proteinExistence type="predicted"/>
<comment type="caution">
    <text evidence="2">The sequence shown here is derived from an EMBL/GenBank/DDBJ whole genome shotgun (WGS) entry which is preliminary data.</text>
</comment>
<feature type="region of interest" description="Disordered" evidence="1">
    <location>
        <begin position="1"/>
        <end position="60"/>
    </location>
</feature>
<name>A0ABV2ELD1_9CAUL</name>
<dbReference type="EMBL" id="JBEPLU010000002">
    <property type="protein sequence ID" value="MET3527873.1"/>
    <property type="molecule type" value="Genomic_DNA"/>
</dbReference>
<keyword evidence="3" id="KW-1185">Reference proteome</keyword>
<accession>A0ABV2ELD1</accession>